<dbReference type="Proteomes" id="UP001501417">
    <property type="component" value="Unassembled WGS sequence"/>
</dbReference>
<evidence type="ECO:0000313" key="1">
    <source>
        <dbReference type="EMBL" id="GAA4289802.1"/>
    </source>
</evidence>
<comment type="caution">
    <text evidence="1">The sequence shown here is derived from an EMBL/GenBank/DDBJ whole genome shotgun (WGS) entry which is preliminary data.</text>
</comment>
<keyword evidence="2" id="KW-1185">Reference proteome</keyword>
<evidence type="ECO:0000313" key="2">
    <source>
        <dbReference type="Proteomes" id="UP001501417"/>
    </source>
</evidence>
<gene>
    <name evidence="1" type="ORF">GCM10023161_33160</name>
</gene>
<protein>
    <recommendedName>
        <fullName evidence="3">Hydantoinase B/oxoprolinase domain-containing protein</fullName>
    </recommendedName>
</protein>
<sequence length="95" mass="10272">MAVAVDRDAVRLAARLADVMNGVVVNEFCDRRGLVGCEHSGITGHDNMFGAIYAAPDGVQTGHGGGFIHAGQYPLAKRRCPPRAMPVRFIHQDER</sequence>
<dbReference type="EMBL" id="BAABGF010000039">
    <property type="protein sequence ID" value="GAA4289802.1"/>
    <property type="molecule type" value="Genomic_DNA"/>
</dbReference>
<accession>A0ABP8EYX0</accession>
<proteinExistence type="predicted"/>
<name>A0ABP8EYX0_9MYCO</name>
<reference evidence="2" key="1">
    <citation type="journal article" date="2019" name="Int. J. Syst. Evol. Microbiol.">
        <title>The Global Catalogue of Microorganisms (GCM) 10K type strain sequencing project: providing services to taxonomists for standard genome sequencing and annotation.</title>
        <authorList>
            <consortium name="The Broad Institute Genomics Platform"/>
            <consortium name="The Broad Institute Genome Sequencing Center for Infectious Disease"/>
            <person name="Wu L."/>
            <person name="Ma J."/>
        </authorList>
    </citation>
    <scope>NUCLEOTIDE SEQUENCE [LARGE SCALE GENOMIC DNA]</scope>
    <source>
        <strain evidence="2">JCM 17782</strain>
    </source>
</reference>
<evidence type="ECO:0008006" key="3">
    <source>
        <dbReference type="Google" id="ProtNLM"/>
    </source>
</evidence>
<organism evidence="1 2">
    <name type="scientific">Mycobacterium paraffinicum</name>
    <dbReference type="NCBI Taxonomy" id="53378"/>
    <lineage>
        <taxon>Bacteria</taxon>
        <taxon>Bacillati</taxon>
        <taxon>Actinomycetota</taxon>
        <taxon>Actinomycetes</taxon>
        <taxon>Mycobacteriales</taxon>
        <taxon>Mycobacteriaceae</taxon>
        <taxon>Mycobacterium</taxon>
    </lineage>
</organism>